<dbReference type="Proteomes" id="UP001519332">
    <property type="component" value="Unassembled WGS sequence"/>
</dbReference>
<comment type="similarity">
    <text evidence="1">Belongs to the peptidase S33 family.</text>
</comment>
<evidence type="ECO:0000256" key="1">
    <source>
        <dbReference type="ARBA" id="ARBA00010088"/>
    </source>
</evidence>
<dbReference type="Gene3D" id="3.40.50.1820">
    <property type="entry name" value="alpha/beta hydrolase"/>
    <property type="match status" value="1"/>
</dbReference>
<dbReference type="SUPFAM" id="SSF53474">
    <property type="entry name" value="alpha/beta-Hydrolases"/>
    <property type="match status" value="1"/>
</dbReference>
<feature type="domain" description="Peptidase S33 tripeptidyl aminopeptidase-like C-terminal" evidence="5">
    <location>
        <begin position="367"/>
        <end position="466"/>
    </location>
</feature>
<feature type="signal peptide" evidence="4">
    <location>
        <begin position="1"/>
        <end position="30"/>
    </location>
</feature>
<sequence length="472" mass="51133">MSRLRLAAAVSTVSIAAGVTALLVVPSAAASPALTWKDCAKDVQCATLTVPLDWRRGGATIGISLARRAATGNKIGTIVYLPGGPGDSGVQQLKAGPKVSPEVAERFDVISLDPRGVNESSPIRCDPAVIGGIPDVNPDTGAKYADIMAYSRKLADSCQARTGDTINHIDSADVARDVDALRAALGERQISVYSRSYGTLAAQMYAELFPGRVRAMVLDSVFDHSLDTREFLASAVRAAEDSFNAFAKWCAGSENCVLRGQDVSALFDDLYRRAERGELTEPSDPARKISATELSWTTMRRGFYNPSWKELSVRLAELAGQRPPTPAQQMPQTDFFPSAVLCADNRFRFRSEQEWTRTWDELKRIAPVMRTHMAWQGVSFCAGWPLPTTNPQHRPGIKAPVLILSSRHDPATPLEWAADVHRMIPGSALVTYEGSGHGVFLRNDCTKAATSRYFLDRVLPAPGTSCPGSDPA</sequence>
<organism evidence="6 7">
    <name type="scientific">Kibdelosporangium banguiense</name>
    <dbReference type="NCBI Taxonomy" id="1365924"/>
    <lineage>
        <taxon>Bacteria</taxon>
        <taxon>Bacillati</taxon>
        <taxon>Actinomycetota</taxon>
        <taxon>Actinomycetes</taxon>
        <taxon>Pseudonocardiales</taxon>
        <taxon>Pseudonocardiaceae</taxon>
        <taxon>Kibdelosporangium</taxon>
    </lineage>
</organism>
<evidence type="ECO:0000313" key="6">
    <source>
        <dbReference type="EMBL" id="MBP2326338.1"/>
    </source>
</evidence>
<dbReference type="PANTHER" id="PTHR43248">
    <property type="entry name" value="2-SUCCINYL-6-HYDROXY-2,4-CYCLOHEXADIENE-1-CARBOXYLATE SYNTHASE"/>
    <property type="match status" value="1"/>
</dbReference>
<evidence type="ECO:0000313" key="7">
    <source>
        <dbReference type="Proteomes" id="UP001519332"/>
    </source>
</evidence>
<reference evidence="6 7" key="1">
    <citation type="submission" date="2021-03" db="EMBL/GenBank/DDBJ databases">
        <title>Sequencing the genomes of 1000 actinobacteria strains.</title>
        <authorList>
            <person name="Klenk H.-P."/>
        </authorList>
    </citation>
    <scope>NUCLEOTIDE SEQUENCE [LARGE SCALE GENOMIC DNA]</scope>
    <source>
        <strain evidence="6 7">DSM 46670</strain>
    </source>
</reference>
<accession>A0ABS4TPK7</accession>
<dbReference type="InterPro" id="IPR029058">
    <property type="entry name" value="AB_hydrolase_fold"/>
</dbReference>
<comment type="caution">
    <text evidence="6">The sequence shown here is derived from an EMBL/GenBank/DDBJ whole genome shotgun (WGS) entry which is preliminary data.</text>
</comment>
<evidence type="ECO:0000256" key="3">
    <source>
        <dbReference type="ARBA" id="ARBA00022801"/>
    </source>
</evidence>
<dbReference type="Pfam" id="PF08386">
    <property type="entry name" value="Abhydrolase_4"/>
    <property type="match status" value="1"/>
</dbReference>
<dbReference type="RefSeq" id="WP_209643412.1">
    <property type="nucleotide sequence ID" value="NZ_JAGINW010000001.1"/>
</dbReference>
<dbReference type="PANTHER" id="PTHR43248:SF29">
    <property type="entry name" value="TRIPEPTIDYL AMINOPEPTIDASE"/>
    <property type="match status" value="1"/>
</dbReference>
<dbReference type="InterPro" id="IPR013595">
    <property type="entry name" value="Pept_S33_TAP-like_C"/>
</dbReference>
<evidence type="ECO:0000259" key="5">
    <source>
        <dbReference type="Pfam" id="PF08386"/>
    </source>
</evidence>
<name>A0ABS4TPK7_9PSEU</name>
<keyword evidence="2 4" id="KW-0732">Signal</keyword>
<keyword evidence="7" id="KW-1185">Reference proteome</keyword>
<dbReference type="InterPro" id="IPR051601">
    <property type="entry name" value="Serine_prot/Carboxylest_S33"/>
</dbReference>
<keyword evidence="3" id="KW-0378">Hydrolase</keyword>
<evidence type="ECO:0000256" key="4">
    <source>
        <dbReference type="SAM" id="SignalP"/>
    </source>
</evidence>
<protein>
    <submittedName>
        <fullName evidence="6">Pimeloyl-ACP methyl ester carboxylesterase</fullName>
    </submittedName>
</protein>
<proteinExistence type="inferred from homology"/>
<dbReference type="EMBL" id="JAGINW010000001">
    <property type="protein sequence ID" value="MBP2326338.1"/>
    <property type="molecule type" value="Genomic_DNA"/>
</dbReference>
<evidence type="ECO:0000256" key="2">
    <source>
        <dbReference type="ARBA" id="ARBA00022729"/>
    </source>
</evidence>
<feature type="chain" id="PRO_5046346803" evidence="4">
    <location>
        <begin position="31"/>
        <end position="472"/>
    </location>
</feature>
<gene>
    <name evidence="6" type="ORF">JOF56_006723</name>
</gene>